<name>A0A0K0FF29_STRVS</name>
<reference evidence="3" key="2">
    <citation type="submission" date="2015-08" db="UniProtKB">
        <authorList>
            <consortium name="WormBaseParasite"/>
        </authorList>
    </citation>
    <scope>IDENTIFICATION</scope>
</reference>
<reference evidence="2" key="1">
    <citation type="submission" date="2014-07" db="EMBL/GenBank/DDBJ databases">
        <authorList>
            <person name="Martin A.A"/>
            <person name="De Silva N."/>
        </authorList>
    </citation>
    <scope>NUCLEOTIDE SEQUENCE</scope>
</reference>
<dbReference type="WBParaSite" id="SVE_0746800.1">
    <property type="protein sequence ID" value="SVE_0746800.1"/>
    <property type="gene ID" value="SVE_0746800"/>
</dbReference>
<evidence type="ECO:0000256" key="1">
    <source>
        <dbReference type="SAM" id="SignalP"/>
    </source>
</evidence>
<organism evidence="2 3">
    <name type="scientific">Strongyloides venezuelensis</name>
    <name type="common">Threadworm</name>
    <dbReference type="NCBI Taxonomy" id="75913"/>
    <lineage>
        <taxon>Eukaryota</taxon>
        <taxon>Metazoa</taxon>
        <taxon>Ecdysozoa</taxon>
        <taxon>Nematoda</taxon>
        <taxon>Chromadorea</taxon>
        <taxon>Rhabditida</taxon>
        <taxon>Tylenchina</taxon>
        <taxon>Panagrolaimomorpha</taxon>
        <taxon>Strongyloidoidea</taxon>
        <taxon>Strongyloididae</taxon>
        <taxon>Strongyloides</taxon>
    </lineage>
</organism>
<keyword evidence="2" id="KW-1185">Reference proteome</keyword>
<evidence type="ECO:0000313" key="3">
    <source>
        <dbReference type="WBParaSite" id="SVE_0746800.1"/>
    </source>
</evidence>
<sequence length="100" mass="11790">MILRLCLIFFIFTTQCNGIQLFPKYFSKDYYVEPAVYEVNSIGDEPGFFDFDNFYNKFVYDLIPDSQSSNDDKVENYVNTKDYLTSPESNQSFLKKTIIK</sequence>
<proteinExistence type="predicted"/>
<accession>A0A0K0FF29</accession>
<dbReference type="AlphaFoldDB" id="A0A0K0FF29"/>
<protein>
    <submittedName>
        <fullName evidence="3">Uncharacterized protein</fullName>
    </submittedName>
</protein>
<evidence type="ECO:0000313" key="2">
    <source>
        <dbReference type="Proteomes" id="UP000035680"/>
    </source>
</evidence>
<feature type="chain" id="PRO_5005329580" evidence="1">
    <location>
        <begin position="19"/>
        <end position="100"/>
    </location>
</feature>
<feature type="signal peptide" evidence="1">
    <location>
        <begin position="1"/>
        <end position="18"/>
    </location>
</feature>
<keyword evidence="1" id="KW-0732">Signal</keyword>
<dbReference type="Proteomes" id="UP000035680">
    <property type="component" value="Unassembled WGS sequence"/>
</dbReference>